<dbReference type="Pfam" id="PF00067">
    <property type="entry name" value="p450"/>
    <property type="match status" value="1"/>
</dbReference>
<evidence type="ECO:0000313" key="10">
    <source>
        <dbReference type="EMBL" id="KAK3707001.1"/>
    </source>
</evidence>
<evidence type="ECO:0000256" key="9">
    <source>
        <dbReference type="SAM" id="Phobius"/>
    </source>
</evidence>
<dbReference type="InterPro" id="IPR002401">
    <property type="entry name" value="Cyt_P450_E_grp-I"/>
</dbReference>
<dbReference type="AlphaFoldDB" id="A0AAE0XS50"/>
<evidence type="ECO:0000256" key="2">
    <source>
        <dbReference type="ARBA" id="ARBA00010617"/>
    </source>
</evidence>
<dbReference type="PANTHER" id="PTHR24300">
    <property type="entry name" value="CYTOCHROME P450 508A4-RELATED"/>
    <property type="match status" value="1"/>
</dbReference>
<feature type="binding site" description="axial binding residue" evidence="7">
    <location>
        <position position="445"/>
    </location>
    <ligand>
        <name>heme</name>
        <dbReference type="ChEBI" id="CHEBI:30413"/>
    </ligand>
    <ligandPart>
        <name>Fe</name>
        <dbReference type="ChEBI" id="CHEBI:18248"/>
    </ligandPart>
</feature>
<keyword evidence="3 7" id="KW-0479">Metal-binding</keyword>
<evidence type="ECO:0000256" key="4">
    <source>
        <dbReference type="ARBA" id="ARBA00023002"/>
    </source>
</evidence>
<dbReference type="GO" id="GO:0005737">
    <property type="term" value="C:cytoplasm"/>
    <property type="evidence" value="ECO:0007669"/>
    <property type="project" value="TreeGrafter"/>
</dbReference>
<feature type="transmembrane region" description="Helical" evidence="9">
    <location>
        <begin position="6"/>
        <end position="24"/>
    </location>
</feature>
<keyword evidence="7 8" id="KW-0349">Heme</keyword>
<dbReference type="PRINTS" id="PR00463">
    <property type="entry name" value="EP450I"/>
</dbReference>
<dbReference type="GO" id="GO:0020037">
    <property type="term" value="F:heme binding"/>
    <property type="evidence" value="ECO:0007669"/>
    <property type="project" value="InterPro"/>
</dbReference>
<feature type="transmembrane region" description="Helical" evidence="9">
    <location>
        <begin position="64"/>
        <end position="83"/>
    </location>
</feature>
<dbReference type="FunFam" id="1.10.630.10:FF:000036">
    <property type="entry name" value="CYtochrome P450 family"/>
    <property type="match status" value="1"/>
</dbReference>
<organism evidence="10 11">
    <name type="scientific">Elysia crispata</name>
    <name type="common">lettuce slug</name>
    <dbReference type="NCBI Taxonomy" id="231223"/>
    <lineage>
        <taxon>Eukaryota</taxon>
        <taxon>Metazoa</taxon>
        <taxon>Spiralia</taxon>
        <taxon>Lophotrochozoa</taxon>
        <taxon>Mollusca</taxon>
        <taxon>Gastropoda</taxon>
        <taxon>Heterobranchia</taxon>
        <taxon>Euthyneura</taxon>
        <taxon>Panpulmonata</taxon>
        <taxon>Sacoglossa</taxon>
        <taxon>Placobranchoidea</taxon>
        <taxon>Plakobranchidae</taxon>
        <taxon>Elysia</taxon>
    </lineage>
</organism>
<dbReference type="GO" id="GO:0006082">
    <property type="term" value="P:organic acid metabolic process"/>
    <property type="evidence" value="ECO:0007669"/>
    <property type="project" value="TreeGrafter"/>
</dbReference>
<comment type="similarity">
    <text evidence="2 8">Belongs to the cytochrome P450 family.</text>
</comment>
<keyword evidence="9" id="KW-1133">Transmembrane helix</keyword>
<dbReference type="Gene3D" id="1.10.630.10">
    <property type="entry name" value="Cytochrome P450"/>
    <property type="match status" value="1"/>
</dbReference>
<evidence type="ECO:0000256" key="1">
    <source>
        <dbReference type="ARBA" id="ARBA00001971"/>
    </source>
</evidence>
<dbReference type="PROSITE" id="PS00086">
    <property type="entry name" value="CYTOCHROME_P450"/>
    <property type="match status" value="1"/>
</dbReference>
<reference evidence="10" key="1">
    <citation type="journal article" date="2023" name="G3 (Bethesda)">
        <title>A reference genome for the long-term kleptoplast-retaining sea slug Elysia crispata morphotype clarki.</title>
        <authorList>
            <person name="Eastman K.E."/>
            <person name="Pendleton A.L."/>
            <person name="Shaikh M.A."/>
            <person name="Suttiyut T."/>
            <person name="Ogas R."/>
            <person name="Tomko P."/>
            <person name="Gavelis G."/>
            <person name="Widhalm J.R."/>
            <person name="Wisecaver J.H."/>
        </authorList>
    </citation>
    <scope>NUCLEOTIDE SEQUENCE</scope>
    <source>
        <strain evidence="10">ECLA1</strain>
    </source>
</reference>
<evidence type="ECO:0000256" key="6">
    <source>
        <dbReference type="ARBA" id="ARBA00023033"/>
    </source>
</evidence>
<evidence type="ECO:0008006" key="12">
    <source>
        <dbReference type="Google" id="ProtNLM"/>
    </source>
</evidence>
<comment type="cofactor">
    <cofactor evidence="1 7">
        <name>heme</name>
        <dbReference type="ChEBI" id="CHEBI:30413"/>
    </cofactor>
</comment>
<dbReference type="GO" id="GO:0006805">
    <property type="term" value="P:xenobiotic metabolic process"/>
    <property type="evidence" value="ECO:0007669"/>
    <property type="project" value="TreeGrafter"/>
</dbReference>
<dbReference type="InterPro" id="IPR036396">
    <property type="entry name" value="Cyt_P450_sf"/>
</dbReference>
<dbReference type="PRINTS" id="PR00385">
    <property type="entry name" value="P450"/>
</dbReference>
<dbReference type="InterPro" id="IPR017972">
    <property type="entry name" value="Cyt_P450_CS"/>
</dbReference>
<keyword evidence="4 8" id="KW-0560">Oxidoreductase</keyword>
<keyword evidence="9" id="KW-0812">Transmembrane</keyword>
<keyword evidence="5 7" id="KW-0408">Iron</keyword>
<dbReference type="InterPro" id="IPR050182">
    <property type="entry name" value="Cytochrome_P450_fam2"/>
</dbReference>
<sequence length="507" mass="57254">MQPELNTVLFATAAFLLACCYFFLQHRRNGKLPPCPARPWPLVGNIFHMGDDIRAQFKTWHKQCGDLFSLYFGSTMVVVVSGYRTIKEVFVQKGAASSDRPKMFMNEAIGMEDTGIIFACGAIWKELRSTTLQILKEFGMGTNLLAEKVQREVSTCVDKLAELNGKPADLQHFARVSVSNVVSDITVGKRFSHEDPRFKATVEGLIKVAESSRGATAINFLPFLKHLPGDMFNAKKIQVNMTRVKDLLVEIVSEIENATDTAAKKENSGNYVHSYRRKQHEKRQAGKRTYLDYDNMIKTIVDVFSAGTETVSSTIAWCVLFILNTPEVQTKIHAELDREVGQERQLNMKDQTRLPYLGAVIKETQRLGSIIPFSIMHKTSEDITIGDFIIPKDTAIIPNLDSVLHDPEIWGPDADKFNPERFLDKDGSLIHREEFIPFSIGPRLCPGEALAKIELFLFLSSMFQRFQFVPTDPLNPPTLKPNIGITSVPTFYEVLCIDRFKTTNRHI</sequence>
<proteinExistence type="inferred from homology"/>
<gene>
    <name evidence="10" type="ORF">RRG08_064903</name>
</gene>
<dbReference type="Proteomes" id="UP001283361">
    <property type="component" value="Unassembled WGS sequence"/>
</dbReference>
<dbReference type="SUPFAM" id="SSF48264">
    <property type="entry name" value="Cytochrome P450"/>
    <property type="match status" value="1"/>
</dbReference>
<dbReference type="PANTHER" id="PTHR24300:SF375">
    <property type="entry name" value="CYTOCHROME P450 FAMILY"/>
    <property type="match status" value="1"/>
</dbReference>
<dbReference type="GO" id="GO:0005506">
    <property type="term" value="F:iron ion binding"/>
    <property type="evidence" value="ECO:0007669"/>
    <property type="project" value="InterPro"/>
</dbReference>
<dbReference type="EMBL" id="JAWDGP010007734">
    <property type="protein sequence ID" value="KAK3707001.1"/>
    <property type="molecule type" value="Genomic_DNA"/>
</dbReference>
<dbReference type="InterPro" id="IPR001128">
    <property type="entry name" value="Cyt_P450"/>
</dbReference>
<comment type="caution">
    <text evidence="10">The sequence shown here is derived from an EMBL/GenBank/DDBJ whole genome shotgun (WGS) entry which is preliminary data.</text>
</comment>
<keyword evidence="9" id="KW-0472">Membrane</keyword>
<evidence type="ECO:0000256" key="8">
    <source>
        <dbReference type="RuleBase" id="RU000461"/>
    </source>
</evidence>
<name>A0AAE0XS50_9GAST</name>
<keyword evidence="6 8" id="KW-0503">Monooxygenase</keyword>
<evidence type="ECO:0000256" key="3">
    <source>
        <dbReference type="ARBA" id="ARBA00022723"/>
    </source>
</evidence>
<evidence type="ECO:0000256" key="7">
    <source>
        <dbReference type="PIRSR" id="PIRSR602401-1"/>
    </source>
</evidence>
<protein>
    <recommendedName>
        <fullName evidence="12">Cytochrome P450</fullName>
    </recommendedName>
</protein>
<accession>A0AAE0XS50</accession>
<keyword evidence="11" id="KW-1185">Reference proteome</keyword>
<evidence type="ECO:0000256" key="5">
    <source>
        <dbReference type="ARBA" id="ARBA00023004"/>
    </source>
</evidence>
<evidence type="ECO:0000313" key="11">
    <source>
        <dbReference type="Proteomes" id="UP001283361"/>
    </source>
</evidence>
<dbReference type="GO" id="GO:0016712">
    <property type="term" value="F:oxidoreductase activity, acting on paired donors, with incorporation or reduction of molecular oxygen, reduced flavin or flavoprotein as one donor, and incorporation of one atom of oxygen"/>
    <property type="evidence" value="ECO:0007669"/>
    <property type="project" value="TreeGrafter"/>
</dbReference>